<protein>
    <submittedName>
        <fullName evidence="3">Uncharacterized protein</fullName>
    </submittedName>
</protein>
<dbReference type="EMBL" id="CM004480">
    <property type="protein sequence ID" value="OCT67942.1"/>
    <property type="molecule type" value="Genomic_DNA"/>
</dbReference>
<evidence type="ECO:0000313" key="4">
    <source>
        <dbReference type="Proteomes" id="UP000694892"/>
    </source>
</evidence>
<proteinExistence type="predicted"/>
<evidence type="ECO:0000313" key="3">
    <source>
        <dbReference type="EMBL" id="OCT67942.1"/>
    </source>
</evidence>
<dbReference type="Proteomes" id="UP000694892">
    <property type="component" value="Chromosome 8L"/>
</dbReference>
<evidence type="ECO:0000256" key="1">
    <source>
        <dbReference type="SAM" id="Phobius"/>
    </source>
</evidence>
<keyword evidence="1" id="KW-0472">Membrane</keyword>
<keyword evidence="2" id="KW-0732">Signal</keyword>
<gene>
    <name evidence="3" type="ORF">XELAEV_18039240mg</name>
</gene>
<dbReference type="AlphaFoldDB" id="A0A974C7B8"/>
<feature type="transmembrane region" description="Helical" evidence="1">
    <location>
        <begin position="46"/>
        <end position="68"/>
    </location>
</feature>
<feature type="signal peptide" evidence="2">
    <location>
        <begin position="1"/>
        <end position="30"/>
    </location>
</feature>
<keyword evidence="1" id="KW-1133">Transmembrane helix</keyword>
<sequence>MASEGILCKAGLWALAVCMVLSLHGPVAEAQTNCSSSYVPPWGIALLVLTSILLAALLCSLFCVPFLCKKSCSCCQSGFSFSK</sequence>
<feature type="chain" id="PRO_5036895536" evidence="2">
    <location>
        <begin position="31"/>
        <end position="83"/>
    </location>
</feature>
<accession>A0A974C7B8</accession>
<reference evidence="4" key="1">
    <citation type="journal article" date="2016" name="Nature">
        <title>Genome evolution in the allotetraploid frog Xenopus laevis.</title>
        <authorList>
            <person name="Session A.M."/>
            <person name="Uno Y."/>
            <person name="Kwon T."/>
            <person name="Chapman J.A."/>
            <person name="Toyoda A."/>
            <person name="Takahashi S."/>
            <person name="Fukui A."/>
            <person name="Hikosaka A."/>
            <person name="Suzuki A."/>
            <person name="Kondo M."/>
            <person name="van Heeringen S.J."/>
            <person name="Quigley I."/>
            <person name="Heinz S."/>
            <person name="Ogino H."/>
            <person name="Ochi H."/>
            <person name="Hellsten U."/>
            <person name="Lyons J.B."/>
            <person name="Simakov O."/>
            <person name="Putnam N."/>
            <person name="Stites J."/>
            <person name="Kuroki Y."/>
            <person name="Tanaka T."/>
            <person name="Michiue T."/>
            <person name="Watanabe M."/>
            <person name="Bogdanovic O."/>
            <person name="Lister R."/>
            <person name="Georgiou G."/>
            <person name="Paranjpe S.S."/>
            <person name="van Kruijsbergen I."/>
            <person name="Shu S."/>
            <person name="Carlson J."/>
            <person name="Kinoshita T."/>
            <person name="Ohta Y."/>
            <person name="Mawaribuchi S."/>
            <person name="Jenkins J."/>
            <person name="Grimwood J."/>
            <person name="Schmutz J."/>
            <person name="Mitros T."/>
            <person name="Mozaffari S.V."/>
            <person name="Suzuki Y."/>
            <person name="Haramoto Y."/>
            <person name="Yamamoto T.S."/>
            <person name="Takagi C."/>
            <person name="Heald R."/>
            <person name="Miller K."/>
            <person name="Haudenschild C."/>
            <person name="Kitzman J."/>
            <person name="Nakayama T."/>
            <person name="Izutsu Y."/>
            <person name="Robert J."/>
            <person name="Fortriede J."/>
            <person name="Burns K."/>
            <person name="Lotay V."/>
            <person name="Karimi K."/>
            <person name="Yasuoka Y."/>
            <person name="Dichmann D.S."/>
            <person name="Flajnik M.F."/>
            <person name="Houston D.W."/>
            <person name="Shendure J."/>
            <person name="DuPasquier L."/>
            <person name="Vize P.D."/>
            <person name="Zorn A.M."/>
            <person name="Ito M."/>
            <person name="Marcotte E.M."/>
            <person name="Wallingford J.B."/>
            <person name="Ito Y."/>
            <person name="Asashima M."/>
            <person name="Ueno N."/>
            <person name="Matsuda Y."/>
            <person name="Veenstra G.J."/>
            <person name="Fujiyama A."/>
            <person name="Harland R.M."/>
            <person name="Taira M."/>
            <person name="Rokhsar D.S."/>
        </authorList>
    </citation>
    <scope>NUCLEOTIDE SEQUENCE [LARGE SCALE GENOMIC DNA]</scope>
    <source>
        <strain evidence="4">J</strain>
    </source>
</reference>
<keyword evidence="1" id="KW-0812">Transmembrane</keyword>
<organism evidence="3 4">
    <name type="scientific">Xenopus laevis</name>
    <name type="common">African clawed frog</name>
    <dbReference type="NCBI Taxonomy" id="8355"/>
    <lineage>
        <taxon>Eukaryota</taxon>
        <taxon>Metazoa</taxon>
        <taxon>Chordata</taxon>
        <taxon>Craniata</taxon>
        <taxon>Vertebrata</taxon>
        <taxon>Euteleostomi</taxon>
        <taxon>Amphibia</taxon>
        <taxon>Batrachia</taxon>
        <taxon>Anura</taxon>
        <taxon>Pipoidea</taxon>
        <taxon>Pipidae</taxon>
        <taxon>Xenopodinae</taxon>
        <taxon>Xenopus</taxon>
        <taxon>Xenopus</taxon>
    </lineage>
</organism>
<evidence type="ECO:0000256" key="2">
    <source>
        <dbReference type="SAM" id="SignalP"/>
    </source>
</evidence>
<name>A0A974C7B8_XENLA</name>